<keyword evidence="13" id="KW-0378">Hydrolase</keyword>
<proteinExistence type="inferred from homology"/>
<keyword evidence="5" id="KW-0547">Nucleotide-binding</keyword>
<feature type="region of interest" description="Disordered" evidence="10">
    <location>
        <begin position="1"/>
        <end position="26"/>
    </location>
</feature>
<dbReference type="Pfam" id="PF19055">
    <property type="entry name" value="ABC2_membrane_7"/>
    <property type="match status" value="1"/>
</dbReference>
<evidence type="ECO:0000256" key="5">
    <source>
        <dbReference type="ARBA" id="ARBA00022741"/>
    </source>
</evidence>
<dbReference type="InterPro" id="IPR027417">
    <property type="entry name" value="P-loop_NTPase"/>
</dbReference>
<dbReference type="InterPro" id="IPR029481">
    <property type="entry name" value="ABC_trans_N"/>
</dbReference>
<evidence type="ECO:0000313" key="13">
    <source>
        <dbReference type="EMBL" id="EPE25915.1"/>
    </source>
</evidence>
<keyword evidence="4 11" id="KW-0812">Transmembrane</keyword>
<evidence type="ECO:0000256" key="6">
    <source>
        <dbReference type="ARBA" id="ARBA00022840"/>
    </source>
</evidence>
<dbReference type="HOGENOM" id="CLU_000604_35_0_1"/>
<sequence length="1528" mass="171802">MDPVDILKTGRARGRGPGQTTPSNGLLQPPQINHDEFQEIQLFQPLDQQHLNLCQFRSSSSSDSLASYLNPFDGVPSGSSLDPSSSTFSARGWLCNLVGFIAKDPERYSYQSGNIGVSFANLDVFGFGSPTDYQKTVGNIWLEVGRIFRCWMDTGKQKVQILKGFDGVLNRGEMLLVLGRPGSGCSTLLKTISGDTLGFFVDKNSRINYQGVPAHQMHRQFRGETIYMAENDVHFPQLTVGQTLNFAAKARAPRDFTFPGITRTKYAECMVEVTMATFGLRHTVNSKVGLISGGERKRVSIAEATLSGSPLQCWDNSTRGLDSANALEFCRNLRLSADMAGATILVSLYQGSQNTYDVFDKVTVLYEGRQIYFGPCHEAKAYFINLGFECAPRQTTADFLTSLTSPSERRIRPDFEARTPRTAEEFVIIWKRSNAYAKLRHEIREYEARYPLGGKSVNDFTAARRARQAKYQRVGSPYTLSISQQISICVERGFQRLKGDASVTISNVIANSILALIVGSIFYNLEDNTGSFYSRSVLIFFAILLNAFASALEIIILYDQRPITEKHARYALCHPFTEAAASAIVDLPFKVANSISFNIVLYFMTNLRRTSGAFFTFLLFSFCITLSLSMVFRTIGASSRTLAQALAPAAIFILSLMVYTGFVIPINDMVPWFRWINNIDPIAYAYESLMINEFDGREFPCSTFVPSGPEYSDVGRFDHTCAVVGAVPGFNVVSGSEYLRLSFNYERSHLWRNMFVILCIFVFFTATYLLATEFITAKKSKGEVLLFPRHHRPQLPKEDDLEQSTISQRSSNRYSNTSRRVSAAIHKQTSVFHWRDICYDIKIKKENRRILNHVDGWVKPGSLTALMGPSGAGKTTLLDVLATRDTVGIASGSALVDGHKRDVSFQRKTGYAQQQDFHLETMTVREALRFNALMCQPKTTSKKDKLAYVEKVIKLLGMEYYSNAIVGVPGEGLNIEQRKKLTIAVELAARPKLLLFLDEPTSGLDSQTSWAILDLLEKLTHHGQAILCTIHQPSALLFQRFDRLLLLAPDGKPVYFGNIGPSAVIVIDYFERNGASTCPLNANPADWIMEVLGCAPGHRSNIDWHAVWQKSPEYARVHHELDEMELRPRATETVSDVADIKDYEEFAAPFFTQLWECFKRVNSQYWRTPSYIYSKAALSIFASLFIGFSFYMADNSLQGLQNQIFSIFMLLTQSSNLVPQILPNFVAQRSLYEARERSAKTYSWQVFLLSNILVELPWNTLMSLFIFVCWYFPVGLYRNADLPHAMAQNSGTVLLLMWVYMMYMSTFAHMIQAGVELAGMAGNYANLLFMLTLIFCGILVKPDALPGFWTFMYRVSPFTYLVGAILSTGLAGAHVRCADIELLHFDPTPGNTCKEYMKSFIQTSMGYLTNPDATEACAYCPLDTADGFLRSFGIKYEDRWRNFVIMWVFVAVNIAGAFFFYWLVRVPKKSTRIDTPKDGLTQIKSITELVEGQEKELEKARRMREMLDEGKCISSAPVSRAGQADCEL</sequence>
<dbReference type="RefSeq" id="XP_008087234.1">
    <property type="nucleotide sequence ID" value="XM_008089043.1"/>
</dbReference>
<feature type="transmembrane region" description="Helical" evidence="11">
    <location>
        <begin position="1172"/>
        <end position="1192"/>
    </location>
</feature>
<dbReference type="CDD" id="cd03233">
    <property type="entry name" value="ABCG_PDR_domain1"/>
    <property type="match status" value="1"/>
</dbReference>
<dbReference type="PANTHER" id="PTHR19241">
    <property type="entry name" value="ATP-BINDING CASSETTE TRANSPORTER"/>
    <property type="match status" value="1"/>
</dbReference>
<dbReference type="InterPro" id="IPR034003">
    <property type="entry name" value="ABCG_PDR_2"/>
</dbReference>
<dbReference type="GO" id="GO:0016020">
    <property type="term" value="C:membrane"/>
    <property type="evidence" value="ECO:0007669"/>
    <property type="project" value="UniProtKB-SubCell"/>
</dbReference>
<dbReference type="Pfam" id="PF14510">
    <property type="entry name" value="ABC_trans_N"/>
    <property type="match status" value="1"/>
</dbReference>
<evidence type="ECO:0000256" key="4">
    <source>
        <dbReference type="ARBA" id="ARBA00022692"/>
    </source>
</evidence>
<dbReference type="GO" id="GO:0016887">
    <property type="term" value="F:ATP hydrolysis activity"/>
    <property type="evidence" value="ECO:0007669"/>
    <property type="project" value="InterPro"/>
</dbReference>
<feature type="transmembrane region" description="Helical" evidence="11">
    <location>
        <begin position="612"/>
        <end position="633"/>
    </location>
</feature>
<evidence type="ECO:0000256" key="3">
    <source>
        <dbReference type="ARBA" id="ARBA00022448"/>
    </source>
</evidence>
<dbReference type="PROSITE" id="PS50893">
    <property type="entry name" value="ABC_TRANSPORTER_2"/>
    <property type="match status" value="2"/>
</dbReference>
<feature type="transmembrane region" description="Helical" evidence="11">
    <location>
        <begin position="1323"/>
        <end position="1340"/>
    </location>
</feature>
<dbReference type="InterPro" id="IPR013525">
    <property type="entry name" value="ABC2_TM"/>
</dbReference>
<gene>
    <name evidence="13" type="ORF">GLAREA_01827</name>
</gene>
<dbReference type="Proteomes" id="UP000016922">
    <property type="component" value="Unassembled WGS sequence"/>
</dbReference>
<feature type="transmembrane region" description="Helical" evidence="11">
    <location>
        <begin position="1293"/>
        <end position="1311"/>
    </location>
</feature>
<evidence type="ECO:0000256" key="1">
    <source>
        <dbReference type="ARBA" id="ARBA00004141"/>
    </source>
</evidence>
<dbReference type="Pfam" id="PF01061">
    <property type="entry name" value="ABC2_membrane"/>
    <property type="match status" value="2"/>
</dbReference>
<dbReference type="InterPro" id="IPR003593">
    <property type="entry name" value="AAA+_ATPase"/>
</dbReference>
<dbReference type="eggNOG" id="KOG0065">
    <property type="taxonomic scope" value="Eukaryota"/>
</dbReference>
<dbReference type="EMBL" id="KE145371">
    <property type="protein sequence ID" value="EPE25915.1"/>
    <property type="molecule type" value="Genomic_DNA"/>
</dbReference>
<evidence type="ECO:0000313" key="14">
    <source>
        <dbReference type="Proteomes" id="UP000016922"/>
    </source>
</evidence>
<dbReference type="FunFam" id="3.40.50.300:FF:000054">
    <property type="entry name" value="ABC multidrug transporter atrF"/>
    <property type="match status" value="1"/>
</dbReference>
<feature type="transmembrane region" description="Helical" evidence="11">
    <location>
        <begin position="645"/>
        <end position="666"/>
    </location>
</feature>
<dbReference type="SUPFAM" id="SSF52540">
    <property type="entry name" value="P-loop containing nucleoside triphosphate hydrolases"/>
    <property type="match status" value="2"/>
</dbReference>
<dbReference type="Gene3D" id="3.40.50.300">
    <property type="entry name" value="P-loop containing nucleotide triphosphate hydrolases"/>
    <property type="match status" value="2"/>
</dbReference>
<dbReference type="GeneID" id="19460885"/>
<keyword evidence="14" id="KW-1185">Reference proteome</keyword>
<keyword evidence="7 11" id="KW-1133">Transmembrane helix</keyword>
<reference evidence="13 14" key="1">
    <citation type="journal article" date="2013" name="BMC Genomics">
        <title>Genomics-driven discovery of the pneumocandin biosynthetic gene cluster in the fungus Glarea lozoyensis.</title>
        <authorList>
            <person name="Chen L."/>
            <person name="Yue Q."/>
            <person name="Zhang X."/>
            <person name="Xiang M."/>
            <person name="Wang C."/>
            <person name="Li S."/>
            <person name="Che Y."/>
            <person name="Ortiz-Lopez F.J."/>
            <person name="Bills G.F."/>
            <person name="Liu X."/>
            <person name="An Z."/>
        </authorList>
    </citation>
    <scope>NUCLEOTIDE SEQUENCE [LARGE SCALE GENOMIC DNA]</scope>
    <source>
        <strain evidence="14">ATCC 20868 / MF5171</strain>
    </source>
</reference>
<evidence type="ECO:0000256" key="7">
    <source>
        <dbReference type="ARBA" id="ARBA00022989"/>
    </source>
</evidence>
<dbReference type="InterPro" id="IPR010929">
    <property type="entry name" value="PDR_CDR_ABC"/>
</dbReference>
<feature type="transmembrane region" description="Helical" evidence="11">
    <location>
        <begin position="1246"/>
        <end position="1273"/>
    </location>
</feature>
<dbReference type="OrthoDB" id="245989at2759"/>
<feature type="transmembrane region" description="Helical" evidence="11">
    <location>
        <begin position="750"/>
        <end position="771"/>
    </location>
</feature>
<evidence type="ECO:0000256" key="2">
    <source>
        <dbReference type="ARBA" id="ARBA00006012"/>
    </source>
</evidence>
<evidence type="ECO:0000256" key="9">
    <source>
        <dbReference type="SAM" id="Coils"/>
    </source>
</evidence>
<feature type="region of interest" description="Disordered" evidence="10">
    <location>
        <begin position="795"/>
        <end position="815"/>
    </location>
</feature>
<dbReference type="InterPro" id="IPR043926">
    <property type="entry name" value="ABCG_dom"/>
</dbReference>
<dbReference type="PROSITE" id="PS00211">
    <property type="entry name" value="ABC_TRANSPORTER_1"/>
    <property type="match status" value="1"/>
</dbReference>
<keyword evidence="6" id="KW-0067">ATP-binding</keyword>
<feature type="transmembrane region" description="Helical" evidence="11">
    <location>
        <begin position="1444"/>
        <end position="1464"/>
    </location>
</feature>
<feature type="domain" description="ABC transporter" evidence="12">
    <location>
        <begin position="832"/>
        <end position="1075"/>
    </location>
</feature>
<dbReference type="InterPro" id="IPR003439">
    <property type="entry name" value="ABC_transporter-like_ATP-bd"/>
</dbReference>
<evidence type="ECO:0000256" key="10">
    <source>
        <dbReference type="SAM" id="MobiDB-lite"/>
    </source>
</evidence>
<evidence type="ECO:0000256" key="11">
    <source>
        <dbReference type="SAM" id="Phobius"/>
    </source>
</evidence>
<dbReference type="GO" id="GO:0140359">
    <property type="term" value="F:ABC-type transporter activity"/>
    <property type="evidence" value="ECO:0007669"/>
    <property type="project" value="InterPro"/>
</dbReference>
<feature type="transmembrane region" description="Helical" evidence="11">
    <location>
        <begin position="505"/>
        <end position="525"/>
    </location>
</feature>
<keyword evidence="8 11" id="KW-0472">Membrane</keyword>
<comment type="subcellular location">
    <subcellularLocation>
        <location evidence="1">Membrane</location>
        <topology evidence="1">Multi-pass membrane protein</topology>
    </subcellularLocation>
</comment>
<feature type="coiled-coil region" evidence="9">
    <location>
        <begin position="1483"/>
        <end position="1510"/>
    </location>
</feature>
<keyword evidence="3" id="KW-0813">Transport</keyword>
<dbReference type="KEGG" id="glz:GLAREA_01827"/>
<keyword evidence="9" id="KW-0175">Coiled coil</keyword>
<accession>S3CJE1</accession>
<dbReference type="Pfam" id="PF00005">
    <property type="entry name" value="ABC_tran"/>
    <property type="match status" value="2"/>
</dbReference>
<evidence type="ECO:0000256" key="8">
    <source>
        <dbReference type="ARBA" id="ARBA00023136"/>
    </source>
</evidence>
<organism evidence="13 14">
    <name type="scientific">Glarea lozoyensis (strain ATCC 20868 / MF5171)</name>
    <dbReference type="NCBI Taxonomy" id="1116229"/>
    <lineage>
        <taxon>Eukaryota</taxon>
        <taxon>Fungi</taxon>
        <taxon>Dikarya</taxon>
        <taxon>Ascomycota</taxon>
        <taxon>Pezizomycotina</taxon>
        <taxon>Leotiomycetes</taxon>
        <taxon>Helotiales</taxon>
        <taxon>Helotiaceae</taxon>
        <taxon>Glarea</taxon>
    </lineage>
</organism>
<evidence type="ECO:0000259" key="12">
    <source>
        <dbReference type="PROSITE" id="PS50893"/>
    </source>
</evidence>
<name>S3CJE1_GLAL2</name>
<protein>
    <submittedName>
        <fullName evidence="13">p-loop containing nucleoside triphosphate hydrolase</fullName>
    </submittedName>
</protein>
<feature type="transmembrane region" description="Helical" evidence="11">
    <location>
        <begin position="537"/>
        <end position="558"/>
    </location>
</feature>
<dbReference type="InterPro" id="IPR034001">
    <property type="entry name" value="ABCG_PDR_1"/>
</dbReference>
<feature type="domain" description="ABC transporter" evidence="12">
    <location>
        <begin position="142"/>
        <end position="392"/>
    </location>
</feature>
<dbReference type="InterPro" id="IPR017871">
    <property type="entry name" value="ABC_transporter-like_CS"/>
</dbReference>
<dbReference type="CDD" id="cd03232">
    <property type="entry name" value="ABCG_PDR_domain2"/>
    <property type="match status" value="1"/>
</dbReference>
<dbReference type="SMART" id="SM00382">
    <property type="entry name" value="AAA"/>
    <property type="match status" value="2"/>
</dbReference>
<dbReference type="Pfam" id="PF06422">
    <property type="entry name" value="PDR_CDR"/>
    <property type="match status" value="1"/>
</dbReference>
<dbReference type="GO" id="GO:0005524">
    <property type="term" value="F:ATP binding"/>
    <property type="evidence" value="ECO:0007669"/>
    <property type="project" value="UniProtKB-KW"/>
</dbReference>
<comment type="similarity">
    <text evidence="2">Belongs to the ABC transporter superfamily. ABCG family. PDR (TC 3.A.1.205) subfamily.</text>
</comment>